<dbReference type="InterPro" id="IPR011042">
    <property type="entry name" value="6-blade_b-propeller_TolB-like"/>
</dbReference>
<dbReference type="HOGENOM" id="CLU_033924_3_1_1"/>
<accession>Q0UQX7</accession>
<dbReference type="AlphaFoldDB" id="Q0UQX7"/>
<reference evidence="2" key="1">
    <citation type="journal article" date="2007" name="Plant Cell">
        <title>Dothideomycete-plant interactions illuminated by genome sequencing and EST analysis of the wheat pathogen Stagonospora nodorum.</title>
        <authorList>
            <person name="Hane J.K."/>
            <person name="Lowe R.G."/>
            <person name="Solomon P.S."/>
            <person name="Tan K.C."/>
            <person name="Schoch C.L."/>
            <person name="Spatafora J.W."/>
            <person name="Crous P.W."/>
            <person name="Kodira C."/>
            <person name="Birren B.W."/>
            <person name="Galagan J.E."/>
            <person name="Torriani S.F."/>
            <person name="McDonald B.A."/>
            <person name="Oliver R.P."/>
        </authorList>
    </citation>
    <scope>NUCLEOTIDE SEQUENCE [LARGE SCALE GENOMIC DNA]</scope>
    <source>
        <strain evidence="2">SN15 / ATCC MYA-4574 / FGSC 10173</strain>
    </source>
</reference>
<dbReference type="PANTHER" id="PTHR11799">
    <property type="entry name" value="PARAOXONASE"/>
    <property type="match status" value="1"/>
</dbReference>
<protein>
    <recommendedName>
        <fullName evidence="3">SMP-30/Gluconolactonase/LRE-like region domain-containing protein</fullName>
    </recommendedName>
</protein>
<dbReference type="GeneID" id="5973109"/>
<dbReference type="eggNOG" id="ENOG502RYG9">
    <property type="taxonomic scope" value="Eukaryota"/>
</dbReference>
<dbReference type="PANTHER" id="PTHR11799:SF20">
    <property type="entry name" value="SMP-30_GLUCONOLACTONASE_LRE-LIKE REGION DOMAIN-CONTAINING PROTEIN"/>
    <property type="match status" value="1"/>
</dbReference>
<dbReference type="RefSeq" id="XP_001796232.1">
    <property type="nucleotide sequence ID" value="XM_001796180.1"/>
</dbReference>
<dbReference type="KEGG" id="pno:SNOG_05837"/>
<sequence>MPSAGTQIYYALVVAWGATFYQFFLRELFSTTLGLGRVIQDIEDFPFECKRIVHPNLEACEDLWLDDEARVLYAACSTTEGILAWRQAIGKLNVTGRKGSELIALDIDEPGVDGLYNLRPIKPIGYSGARGEGDDSLDLLGFDAEILDGDTIQFYLVNERPPVGPFNNYIDATVVGANSTIDVFEMKRGADVMRHVRTIWSPEVFTPNRIAVLGEGDFLVTNDHSTKIGWRRELDPIIGGGTVAFCNLNSECHTAVTGAEPAIELPLAAKNPEPLYKEYLTKALSVFPKPGLKFPNGLTRGFDNLIYVPSTIDGQIRVYALTPSNTLQLIDTIRTGMPLDNISPDANGDLYVAGFPDFRAALKGLHDPLNVDAPSSVLRIRKTVDVERQKVDYRVEKVVEDKTGKVISGATSVRHDVKTGRLFIGGECETGGLSDDTLTEILAAIHPFLVACDPK</sequence>
<evidence type="ECO:0000313" key="1">
    <source>
        <dbReference type="EMBL" id="EAT86901.2"/>
    </source>
</evidence>
<gene>
    <name evidence="1" type="ORF">SNOG_05837</name>
</gene>
<dbReference type="Proteomes" id="UP000001055">
    <property type="component" value="Unassembled WGS sequence"/>
</dbReference>
<dbReference type="VEuPathDB" id="FungiDB:JI435_058370"/>
<dbReference type="InParanoid" id="Q0UQX7"/>
<evidence type="ECO:0008006" key="3">
    <source>
        <dbReference type="Google" id="ProtNLM"/>
    </source>
</evidence>
<dbReference type="Gene3D" id="2.120.10.30">
    <property type="entry name" value="TolB, C-terminal domain"/>
    <property type="match status" value="2"/>
</dbReference>
<name>Q0UQX7_PHANO</name>
<dbReference type="EMBL" id="CH445332">
    <property type="protein sequence ID" value="EAT86901.2"/>
    <property type="molecule type" value="Genomic_DNA"/>
</dbReference>
<evidence type="ECO:0000313" key="2">
    <source>
        <dbReference type="Proteomes" id="UP000001055"/>
    </source>
</evidence>
<dbReference type="InterPro" id="IPR051288">
    <property type="entry name" value="Serum_paraoxonase/arylesterase"/>
</dbReference>
<organism evidence="1 2">
    <name type="scientific">Phaeosphaeria nodorum (strain SN15 / ATCC MYA-4574 / FGSC 10173)</name>
    <name type="common">Glume blotch fungus</name>
    <name type="synonym">Parastagonospora nodorum</name>
    <dbReference type="NCBI Taxonomy" id="321614"/>
    <lineage>
        <taxon>Eukaryota</taxon>
        <taxon>Fungi</taxon>
        <taxon>Dikarya</taxon>
        <taxon>Ascomycota</taxon>
        <taxon>Pezizomycotina</taxon>
        <taxon>Dothideomycetes</taxon>
        <taxon>Pleosporomycetidae</taxon>
        <taxon>Pleosporales</taxon>
        <taxon>Pleosporineae</taxon>
        <taxon>Phaeosphaeriaceae</taxon>
        <taxon>Parastagonospora</taxon>
    </lineage>
</organism>
<dbReference type="SUPFAM" id="SSF63829">
    <property type="entry name" value="Calcium-dependent phosphotriesterase"/>
    <property type="match status" value="1"/>
</dbReference>
<proteinExistence type="predicted"/>